<gene>
    <name evidence="13" type="primary">cysS</name>
    <name evidence="15" type="ORF">C7B45_08470</name>
</gene>
<evidence type="ECO:0000256" key="6">
    <source>
        <dbReference type="ARBA" id="ARBA00022723"/>
    </source>
</evidence>
<evidence type="ECO:0000256" key="12">
    <source>
        <dbReference type="ARBA" id="ARBA00047398"/>
    </source>
</evidence>
<dbReference type="GO" id="GO:0005524">
    <property type="term" value="F:ATP binding"/>
    <property type="evidence" value="ECO:0007669"/>
    <property type="project" value="UniProtKB-UniRule"/>
</dbReference>
<feature type="short sequence motif" description="'HIGH' region" evidence="13">
    <location>
        <begin position="30"/>
        <end position="40"/>
    </location>
</feature>
<proteinExistence type="inferred from homology"/>
<dbReference type="Gene3D" id="3.40.50.620">
    <property type="entry name" value="HUPs"/>
    <property type="match status" value="1"/>
</dbReference>
<dbReference type="SMART" id="SM00840">
    <property type="entry name" value="DALR_2"/>
    <property type="match status" value="1"/>
</dbReference>
<dbReference type="InterPro" id="IPR024909">
    <property type="entry name" value="Cys-tRNA/MSH_ligase"/>
</dbReference>
<comment type="catalytic activity">
    <reaction evidence="12 13">
        <text>tRNA(Cys) + L-cysteine + ATP = L-cysteinyl-tRNA(Cys) + AMP + diphosphate</text>
        <dbReference type="Rhea" id="RHEA:17773"/>
        <dbReference type="Rhea" id="RHEA-COMP:9661"/>
        <dbReference type="Rhea" id="RHEA-COMP:9679"/>
        <dbReference type="ChEBI" id="CHEBI:30616"/>
        <dbReference type="ChEBI" id="CHEBI:33019"/>
        <dbReference type="ChEBI" id="CHEBI:35235"/>
        <dbReference type="ChEBI" id="CHEBI:78442"/>
        <dbReference type="ChEBI" id="CHEBI:78517"/>
        <dbReference type="ChEBI" id="CHEBI:456215"/>
        <dbReference type="EC" id="6.1.1.16"/>
    </reaction>
</comment>
<comment type="similarity">
    <text evidence="2 13">Belongs to the class-I aminoacyl-tRNA synthetase family.</text>
</comment>
<feature type="binding site" evidence="13">
    <location>
        <position position="237"/>
    </location>
    <ligand>
        <name>Zn(2+)</name>
        <dbReference type="ChEBI" id="CHEBI:29105"/>
    </ligand>
</feature>
<dbReference type="NCBIfam" id="TIGR00435">
    <property type="entry name" value="cysS"/>
    <property type="match status" value="1"/>
</dbReference>
<dbReference type="PANTHER" id="PTHR10890">
    <property type="entry name" value="CYSTEINYL-TRNA SYNTHETASE"/>
    <property type="match status" value="1"/>
</dbReference>
<feature type="binding site" evidence="13">
    <location>
        <position position="268"/>
    </location>
    <ligand>
        <name>ATP</name>
        <dbReference type="ChEBI" id="CHEBI:30616"/>
    </ligand>
</feature>
<dbReference type="GO" id="GO:0006423">
    <property type="term" value="P:cysteinyl-tRNA aminoacylation"/>
    <property type="evidence" value="ECO:0007669"/>
    <property type="project" value="UniProtKB-UniRule"/>
</dbReference>
<dbReference type="PANTHER" id="PTHR10890:SF3">
    <property type="entry name" value="CYSTEINE--TRNA LIGASE, CYTOPLASMIC"/>
    <property type="match status" value="1"/>
</dbReference>
<dbReference type="GO" id="GO:0008270">
    <property type="term" value="F:zinc ion binding"/>
    <property type="evidence" value="ECO:0007669"/>
    <property type="project" value="UniProtKB-UniRule"/>
</dbReference>
<feature type="binding site" evidence="13">
    <location>
        <position position="233"/>
    </location>
    <ligand>
        <name>Zn(2+)</name>
        <dbReference type="ChEBI" id="CHEBI:29105"/>
    </ligand>
</feature>
<evidence type="ECO:0000256" key="2">
    <source>
        <dbReference type="ARBA" id="ARBA00005594"/>
    </source>
</evidence>
<evidence type="ECO:0000256" key="1">
    <source>
        <dbReference type="ARBA" id="ARBA00004496"/>
    </source>
</evidence>
<dbReference type="InterPro" id="IPR032678">
    <property type="entry name" value="tRNA-synt_1_cat_dom"/>
</dbReference>
<keyword evidence="9 13" id="KW-0067">ATP-binding</keyword>
<evidence type="ECO:0000256" key="7">
    <source>
        <dbReference type="ARBA" id="ARBA00022741"/>
    </source>
</evidence>
<evidence type="ECO:0000256" key="11">
    <source>
        <dbReference type="ARBA" id="ARBA00023146"/>
    </source>
</evidence>
<sequence>MIEVYDSLSGTIVPLKPRIPGRVSIYTCGVTPYDHSHLGHARPAVVWDVIRRHLRRRGYIVTYVQNFTDIDDKIIKRAGEIGQPASELAARYMTEYHAAMEQLGVLAPDFAPRVTENIDAIISYIGALLESGHAYVAEGNVYFRVRSDPQYGQLSHRKLDEMWEGVRIEVEPGKEYAGDFALWKSADADEVSWPSPWGAGRPGWHIECSAMSLRYLGAAFDLHGGGIDLLFPHHENERAQSRAYLGHEPVSIWVHSGLITRGSVKMSKSLGNGISLSDLFSRFPAPVLRTYLLSVHYRSPLEFEEDRIAEWARALSRIERLWEDVKTALPPRDAPGDEWARVLTEFEEHFLAALDSDFNTAQAFARVFDMVAAANQGIARGHALTARGLTRRNLRLANEILGFLPDVTVPVEDEALAASLVKRRNEARQARDFVLADQLRAILTESGYEVLDGPEGTRWHRLGHGGRGGMQDG</sequence>
<evidence type="ECO:0000259" key="14">
    <source>
        <dbReference type="SMART" id="SM00840"/>
    </source>
</evidence>
<reference evidence="15 16" key="1">
    <citation type="journal article" date="2014" name="BMC Genomics">
        <title>Comparison of environmental and isolate Sulfobacillus genomes reveals diverse carbon, sulfur, nitrogen, and hydrogen metabolisms.</title>
        <authorList>
            <person name="Justice N.B."/>
            <person name="Norman A."/>
            <person name="Brown C.T."/>
            <person name="Singh A."/>
            <person name="Thomas B.C."/>
            <person name="Banfield J.F."/>
        </authorList>
    </citation>
    <scope>NUCLEOTIDE SEQUENCE [LARGE SCALE GENOMIC DNA]</scope>
    <source>
        <strain evidence="15">AMDSBA3</strain>
    </source>
</reference>
<dbReference type="SUPFAM" id="SSF52374">
    <property type="entry name" value="Nucleotidylyl transferase"/>
    <property type="match status" value="1"/>
</dbReference>
<evidence type="ECO:0000313" key="15">
    <source>
        <dbReference type="EMBL" id="PSR22024.1"/>
    </source>
</evidence>
<dbReference type="HAMAP" id="MF_00041">
    <property type="entry name" value="Cys_tRNA_synth"/>
    <property type="match status" value="1"/>
</dbReference>
<feature type="binding site" evidence="13">
    <location>
        <position position="208"/>
    </location>
    <ligand>
        <name>Zn(2+)</name>
        <dbReference type="ChEBI" id="CHEBI:29105"/>
    </ligand>
</feature>
<dbReference type="Gene3D" id="1.20.120.1910">
    <property type="entry name" value="Cysteine-tRNA ligase, C-terminal anti-codon recognition domain"/>
    <property type="match status" value="1"/>
</dbReference>
<comment type="caution">
    <text evidence="15">The sequence shown here is derived from an EMBL/GenBank/DDBJ whole genome shotgun (WGS) entry which is preliminary data.</text>
</comment>
<dbReference type="AlphaFoldDB" id="A0A2T2WIG8"/>
<dbReference type="InterPro" id="IPR014729">
    <property type="entry name" value="Rossmann-like_a/b/a_fold"/>
</dbReference>
<dbReference type="InterPro" id="IPR015803">
    <property type="entry name" value="Cys-tRNA-ligase"/>
</dbReference>
<dbReference type="SUPFAM" id="SSF47323">
    <property type="entry name" value="Anticodon-binding domain of a subclass of class I aminoacyl-tRNA synthetases"/>
    <property type="match status" value="1"/>
</dbReference>
<organism evidence="15 16">
    <name type="scientific">Sulfobacillus acidophilus</name>
    <dbReference type="NCBI Taxonomy" id="53633"/>
    <lineage>
        <taxon>Bacteria</taxon>
        <taxon>Bacillati</taxon>
        <taxon>Bacillota</taxon>
        <taxon>Clostridia</taxon>
        <taxon>Eubacteriales</taxon>
        <taxon>Clostridiales Family XVII. Incertae Sedis</taxon>
        <taxon>Sulfobacillus</taxon>
    </lineage>
</organism>
<keyword evidence="6 13" id="KW-0479">Metal-binding</keyword>
<keyword evidence="5 13" id="KW-0436">Ligase</keyword>
<evidence type="ECO:0000313" key="16">
    <source>
        <dbReference type="Proteomes" id="UP000241848"/>
    </source>
</evidence>
<dbReference type="GO" id="GO:0004817">
    <property type="term" value="F:cysteine-tRNA ligase activity"/>
    <property type="evidence" value="ECO:0007669"/>
    <property type="project" value="UniProtKB-UniRule"/>
</dbReference>
<comment type="subcellular location">
    <subcellularLocation>
        <location evidence="1 13">Cytoplasm</location>
    </subcellularLocation>
</comment>
<feature type="short sequence motif" description="'KMSKS' region" evidence="13">
    <location>
        <begin position="265"/>
        <end position="269"/>
    </location>
</feature>
<evidence type="ECO:0000256" key="10">
    <source>
        <dbReference type="ARBA" id="ARBA00022917"/>
    </source>
</evidence>
<dbReference type="EC" id="6.1.1.16" evidence="13"/>
<comment type="cofactor">
    <cofactor evidence="13">
        <name>Zn(2+)</name>
        <dbReference type="ChEBI" id="CHEBI:29105"/>
    </cofactor>
    <text evidence="13">Binds 1 zinc ion per subunit.</text>
</comment>
<feature type="binding site" evidence="13">
    <location>
        <position position="28"/>
    </location>
    <ligand>
        <name>Zn(2+)</name>
        <dbReference type="ChEBI" id="CHEBI:29105"/>
    </ligand>
</feature>
<keyword evidence="4 13" id="KW-0963">Cytoplasm</keyword>
<keyword evidence="7 13" id="KW-0547">Nucleotide-binding</keyword>
<keyword evidence="10 13" id="KW-0648">Protein biosynthesis</keyword>
<keyword evidence="11 13" id="KW-0030">Aminoacyl-tRNA synthetase</keyword>
<dbReference type="Pfam" id="PF01406">
    <property type="entry name" value="tRNA-synt_1e"/>
    <property type="match status" value="1"/>
</dbReference>
<dbReference type="EMBL" id="PXYV01000023">
    <property type="protein sequence ID" value="PSR22024.1"/>
    <property type="molecule type" value="Genomic_DNA"/>
</dbReference>
<keyword evidence="8 13" id="KW-0862">Zinc</keyword>
<dbReference type="InterPro" id="IPR015273">
    <property type="entry name" value="Cys-tRNA-synt_Ia_DALR"/>
</dbReference>
<dbReference type="PRINTS" id="PR00983">
    <property type="entry name" value="TRNASYNTHCYS"/>
</dbReference>
<evidence type="ECO:0000256" key="8">
    <source>
        <dbReference type="ARBA" id="ARBA00022833"/>
    </source>
</evidence>
<evidence type="ECO:0000256" key="5">
    <source>
        <dbReference type="ARBA" id="ARBA00022598"/>
    </source>
</evidence>
<dbReference type="GO" id="GO:0005829">
    <property type="term" value="C:cytosol"/>
    <property type="evidence" value="ECO:0007669"/>
    <property type="project" value="TreeGrafter"/>
</dbReference>
<feature type="domain" description="Cysteinyl-tRNA synthetase class Ia DALR" evidence="14">
    <location>
        <begin position="349"/>
        <end position="416"/>
    </location>
</feature>
<comment type="subunit">
    <text evidence="3 13">Monomer.</text>
</comment>
<evidence type="ECO:0000256" key="3">
    <source>
        <dbReference type="ARBA" id="ARBA00011245"/>
    </source>
</evidence>
<dbReference type="CDD" id="cd00672">
    <property type="entry name" value="CysRS_core"/>
    <property type="match status" value="1"/>
</dbReference>
<protein>
    <recommendedName>
        <fullName evidence="13">Cysteine--tRNA ligase</fullName>
        <ecNumber evidence="13">6.1.1.16</ecNumber>
    </recommendedName>
    <alternativeName>
        <fullName evidence="13">Cysteinyl-tRNA synthetase</fullName>
        <shortName evidence="13">CysRS</shortName>
    </alternativeName>
</protein>
<evidence type="ECO:0000256" key="13">
    <source>
        <dbReference type="HAMAP-Rule" id="MF_00041"/>
    </source>
</evidence>
<name>A0A2T2WIG8_9FIRM</name>
<evidence type="ECO:0000256" key="9">
    <source>
        <dbReference type="ARBA" id="ARBA00022840"/>
    </source>
</evidence>
<dbReference type="InterPro" id="IPR009080">
    <property type="entry name" value="tRNAsynth_Ia_anticodon-bd"/>
</dbReference>
<dbReference type="Proteomes" id="UP000241848">
    <property type="component" value="Unassembled WGS sequence"/>
</dbReference>
<accession>A0A2T2WIG8</accession>
<dbReference type="Pfam" id="PF09190">
    <property type="entry name" value="DALR_2"/>
    <property type="match status" value="1"/>
</dbReference>
<evidence type="ECO:0000256" key="4">
    <source>
        <dbReference type="ARBA" id="ARBA00022490"/>
    </source>
</evidence>